<dbReference type="PANTHER" id="PTHR30250:SF11">
    <property type="entry name" value="O-ANTIGEN TRANSPORTER-RELATED"/>
    <property type="match status" value="1"/>
</dbReference>
<comment type="subcellular location">
    <subcellularLocation>
        <location evidence="1">Cell membrane</location>
        <topology evidence="1">Multi-pass membrane protein</topology>
    </subcellularLocation>
</comment>
<gene>
    <name evidence="7" type="ORF">HHL25_17710</name>
</gene>
<feature type="transmembrane region" description="Helical" evidence="6">
    <location>
        <begin position="121"/>
        <end position="139"/>
    </location>
</feature>
<evidence type="ECO:0000256" key="1">
    <source>
        <dbReference type="ARBA" id="ARBA00004651"/>
    </source>
</evidence>
<feature type="transmembrane region" description="Helical" evidence="6">
    <location>
        <begin position="177"/>
        <end position="198"/>
    </location>
</feature>
<dbReference type="Proteomes" id="UP000541470">
    <property type="component" value="Unassembled WGS sequence"/>
</dbReference>
<feature type="transmembrane region" description="Helical" evidence="6">
    <location>
        <begin position="388"/>
        <end position="405"/>
    </location>
</feature>
<evidence type="ECO:0000256" key="2">
    <source>
        <dbReference type="ARBA" id="ARBA00022475"/>
    </source>
</evidence>
<evidence type="ECO:0000313" key="8">
    <source>
        <dbReference type="Proteomes" id="UP000541470"/>
    </source>
</evidence>
<protein>
    <submittedName>
        <fullName evidence="7">Oligosaccharide flippase family protein</fullName>
    </submittedName>
</protein>
<feature type="transmembrane region" description="Helical" evidence="6">
    <location>
        <begin position="306"/>
        <end position="326"/>
    </location>
</feature>
<feature type="transmembrane region" description="Helical" evidence="6">
    <location>
        <begin position="417"/>
        <end position="439"/>
    </location>
</feature>
<feature type="transmembrane region" description="Helical" evidence="6">
    <location>
        <begin position="12"/>
        <end position="35"/>
    </location>
</feature>
<sequence length="510" mass="53828">MAKTIVANSALNAAAGLAVLLVGFVCSIVTARLLGPEANGMIAFSLWLAVTAALISELGTGVILLRQLPQLRVQGHGEAALRGFSAYLLRPVILATVAITILFFVAFWVAEHEHWADSAPAVVLLTGALIFVQSIGSFTKNVMLGEQNVGAFLRISVIAGALQFCAVLAGAVTYGVPGALCGYIFGFLPQFLYSLGILRHRADPCGIAPSYLVNSSLIISAQYIVDSIFLNRVELFFIERHHGVEMVGYYAAALSLANLAMQLPIQLTGSLVPYYSEKLKLHDTDRLPVAVFESVVRSIAYITMPLSFGLAAIAPALVTLVFGQAFEPSGPILAILALVTPVFVFSMICTQYLFSLDRIRDRLNIGIVGAVIMVGGAILFVPTFAGEGAAAVRLVVFLIMALLMLRKIEFEGSLLPMFLTVGKISVAAAACGASAYGVLGLVGGLVGLAAAIMTGALVYLLALRLLAAVPVEDQKAIEMLAGRLPGPATAIADRMLGFLFARPVRSEGDS</sequence>
<dbReference type="InterPro" id="IPR050833">
    <property type="entry name" value="Poly_Biosynth_Transport"/>
</dbReference>
<keyword evidence="8" id="KW-1185">Reference proteome</keyword>
<feature type="transmembrane region" description="Helical" evidence="6">
    <location>
        <begin position="86"/>
        <end position="109"/>
    </location>
</feature>
<keyword evidence="2" id="KW-1003">Cell membrane</keyword>
<feature type="transmembrane region" description="Helical" evidence="6">
    <location>
        <begin position="151"/>
        <end position="171"/>
    </location>
</feature>
<dbReference type="AlphaFoldDB" id="A0A7Y0FWY1"/>
<evidence type="ECO:0000256" key="5">
    <source>
        <dbReference type="ARBA" id="ARBA00023136"/>
    </source>
</evidence>
<dbReference type="Pfam" id="PF13440">
    <property type="entry name" value="Polysacc_synt_3"/>
    <property type="match status" value="1"/>
</dbReference>
<feature type="transmembrane region" description="Helical" evidence="6">
    <location>
        <begin position="445"/>
        <end position="467"/>
    </location>
</feature>
<keyword evidence="5 6" id="KW-0472">Membrane</keyword>
<reference evidence="7 8" key="1">
    <citation type="submission" date="2020-04" db="EMBL/GenBank/DDBJ databases">
        <title>Rhizobium sp. S-51 isolated from soil.</title>
        <authorList>
            <person name="Dahal R.H."/>
        </authorList>
    </citation>
    <scope>NUCLEOTIDE SEQUENCE [LARGE SCALE GENOMIC DNA]</scope>
    <source>
        <strain evidence="7 8">S-51</strain>
    </source>
</reference>
<evidence type="ECO:0000256" key="3">
    <source>
        <dbReference type="ARBA" id="ARBA00022692"/>
    </source>
</evidence>
<dbReference type="GO" id="GO:0005886">
    <property type="term" value="C:plasma membrane"/>
    <property type="evidence" value="ECO:0007669"/>
    <property type="project" value="UniProtKB-SubCell"/>
</dbReference>
<keyword evidence="4 6" id="KW-1133">Transmembrane helix</keyword>
<dbReference type="EMBL" id="JABBGK010000004">
    <property type="protein sequence ID" value="NML75972.1"/>
    <property type="molecule type" value="Genomic_DNA"/>
</dbReference>
<dbReference type="RefSeq" id="WP_169594111.1">
    <property type="nucleotide sequence ID" value="NZ_JABBGK010000004.1"/>
</dbReference>
<keyword evidence="3 6" id="KW-0812">Transmembrane</keyword>
<comment type="caution">
    <text evidence="7">The sequence shown here is derived from an EMBL/GenBank/DDBJ whole genome shotgun (WGS) entry which is preliminary data.</text>
</comment>
<name>A0A7Y0FWY1_9HYPH</name>
<feature type="transmembrane region" description="Helical" evidence="6">
    <location>
        <begin position="41"/>
        <end position="65"/>
    </location>
</feature>
<feature type="transmembrane region" description="Helical" evidence="6">
    <location>
        <begin position="363"/>
        <end position="382"/>
    </location>
</feature>
<feature type="transmembrane region" description="Helical" evidence="6">
    <location>
        <begin position="332"/>
        <end position="354"/>
    </location>
</feature>
<organism evidence="7 8">
    <name type="scientific">Rhizobium terricola</name>
    <dbReference type="NCBI Taxonomy" id="2728849"/>
    <lineage>
        <taxon>Bacteria</taxon>
        <taxon>Pseudomonadati</taxon>
        <taxon>Pseudomonadota</taxon>
        <taxon>Alphaproteobacteria</taxon>
        <taxon>Hyphomicrobiales</taxon>
        <taxon>Rhizobiaceae</taxon>
        <taxon>Rhizobium/Agrobacterium group</taxon>
        <taxon>Rhizobium</taxon>
    </lineage>
</organism>
<proteinExistence type="predicted"/>
<dbReference type="PANTHER" id="PTHR30250">
    <property type="entry name" value="PST FAMILY PREDICTED COLANIC ACID TRANSPORTER"/>
    <property type="match status" value="1"/>
</dbReference>
<accession>A0A7Y0FWY1</accession>
<evidence type="ECO:0000313" key="7">
    <source>
        <dbReference type="EMBL" id="NML75972.1"/>
    </source>
</evidence>
<evidence type="ECO:0000256" key="4">
    <source>
        <dbReference type="ARBA" id="ARBA00022989"/>
    </source>
</evidence>
<evidence type="ECO:0000256" key="6">
    <source>
        <dbReference type="SAM" id="Phobius"/>
    </source>
</evidence>